<evidence type="ECO:0000313" key="1">
    <source>
        <dbReference type="EMBL" id="SOQ42200.1"/>
    </source>
</evidence>
<protein>
    <submittedName>
        <fullName evidence="1">SFRICE_000239</fullName>
    </submittedName>
</protein>
<name>A0A2H1VN01_SPOFR</name>
<dbReference type="EMBL" id="ODYU01003434">
    <property type="protein sequence ID" value="SOQ42200.1"/>
    <property type="molecule type" value="Genomic_DNA"/>
</dbReference>
<sequence length="104" mass="11920">MILCVVYRSKLIRIPWGYLFLIYPEDNLALVETDSAKLCFLYRTVRAMDGFPTIDTSYNRAAHFSSTATLRRQLYSTSYSHSYIETTHDTDLRDGKATKGALLV</sequence>
<organism evidence="1">
    <name type="scientific">Spodoptera frugiperda</name>
    <name type="common">Fall armyworm</name>
    <dbReference type="NCBI Taxonomy" id="7108"/>
    <lineage>
        <taxon>Eukaryota</taxon>
        <taxon>Metazoa</taxon>
        <taxon>Ecdysozoa</taxon>
        <taxon>Arthropoda</taxon>
        <taxon>Hexapoda</taxon>
        <taxon>Insecta</taxon>
        <taxon>Pterygota</taxon>
        <taxon>Neoptera</taxon>
        <taxon>Endopterygota</taxon>
        <taxon>Lepidoptera</taxon>
        <taxon>Glossata</taxon>
        <taxon>Ditrysia</taxon>
        <taxon>Noctuoidea</taxon>
        <taxon>Noctuidae</taxon>
        <taxon>Amphipyrinae</taxon>
        <taxon>Spodoptera</taxon>
    </lineage>
</organism>
<dbReference type="AlphaFoldDB" id="A0A2H1VN01"/>
<proteinExistence type="predicted"/>
<reference evidence="1" key="1">
    <citation type="submission" date="2016-07" db="EMBL/GenBank/DDBJ databases">
        <authorList>
            <person name="Bretaudeau A."/>
        </authorList>
    </citation>
    <scope>NUCLEOTIDE SEQUENCE</scope>
    <source>
        <strain evidence="1">Rice</strain>
        <tissue evidence="1">Whole body</tissue>
    </source>
</reference>
<gene>
    <name evidence="1" type="ORF">SFRICE_000239</name>
</gene>
<accession>A0A2H1VN01</accession>